<evidence type="ECO:0000256" key="6">
    <source>
        <dbReference type="RuleBase" id="RU003707"/>
    </source>
</evidence>
<dbReference type="Gene3D" id="3.90.226.10">
    <property type="entry name" value="2-enoyl-CoA Hydratase, Chain A, domain 1"/>
    <property type="match status" value="1"/>
</dbReference>
<dbReference type="CDD" id="cd06558">
    <property type="entry name" value="crotonase-like"/>
    <property type="match status" value="1"/>
</dbReference>
<proteinExistence type="inferred from homology"/>
<sequence length="259" mass="27742">MTQTQPAERGVSSMVRDDHVAVLEFSRPPNNYFDLELLESLADTCEDLAADGHTRAIVLRSSGRVFCAGADFAASAGDRDPGPLYAQALRLFRQPLPMIAAVQGAAIGGGLGLALSADFRISSREGRFAANFAQIGIHHGFGLSVTLPEVVGRQTAMELLYTGRRIAAADALSVGLIDMLVDDPSQLVAEALAYAARIASSAPLAVRSIRRTLRADLACKLADAVAHECAEQQELFTTEDFREGVRSVAERRTGRFIGR</sequence>
<evidence type="ECO:0000256" key="4">
    <source>
        <dbReference type="ARBA" id="ARBA00023709"/>
    </source>
</evidence>
<dbReference type="RefSeq" id="WP_330134364.1">
    <property type="nucleotide sequence ID" value="NZ_JAUTXY010000007.1"/>
</dbReference>
<comment type="caution">
    <text evidence="7">The sequence shown here is derived from an EMBL/GenBank/DDBJ whole genome shotgun (WGS) entry which is preliminary data.</text>
</comment>
<reference evidence="7 8" key="1">
    <citation type="submission" date="2023-07" db="EMBL/GenBank/DDBJ databases">
        <authorList>
            <person name="Girao M."/>
            <person name="Carvalho M.F."/>
        </authorList>
    </citation>
    <scope>NUCLEOTIDE SEQUENCE [LARGE SCALE GENOMIC DNA]</scope>
    <source>
        <strain evidence="7 8">YIM65754</strain>
    </source>
</reference>
<gene>
    <name evidence="7" type="ORF">Q7514_16480</name>
</gene>
<dbReference type="PROSITE" id="PS00166">
    <property type="entry name" value="ENOYL_COA_HYDRATASE"/>
    <property type="match status" value="1"/>
</dbReference>
<dbReference type="Pfam" id="PF00378">
    <property type="entry name" value="ECH_1"/>
    <property type="match status" value="1"/>
</dbReference>
<dbReference type="PANTHER" id="PTHR11941:SF54">
    <property type="entry name" value="ENOYL-COA HYDRATASE, MITOCHONDRIAL"/>
    <property type="match status" value="1"/>
</dbReference>
<evidence type="ECO:0000256" key="2">
    <source>
        <dbReference type="ARBA" id="ARBA00005254"/>
    </source>
</evidence>
<dbReference type="PANTHER" id="PTHR11941">
    <property type="entry name" value="ENOYL-COA HYDRATASE-RELATED"/>
    <property type="match status" value="1"/>
</dbReference>
<comment type="similarity">
    <text evidence="2 6">Belongs to the enoyl-CoA hydratase/isomerase family.</text>
</comment>
<evidence type="ECO:0000256" key="5">
    <source>
        <dbReference type="ARBA" id="ARBA00023717"/>
    </source>
</evidence>
<keyword evidence="8" id="KW-1185">Reference proteome</keyword>
<evidence type="ECO:0000256" key="3">
    <source>
        <dbReference type="ARBA" id="ARBA00022832"/>
    </source>
</evidence>
<comment type="catalytic activity">
    <reaction evidence="4">
        <text>a (3S)-3-hydroxyacyl-CoA = a (2E)-enoyl-CoA + H2O</text>
        <dbReference type="Rhea" id="RHEA:16105"/>
        <dbReference type="ChEBI" id="CHEBI:15377"/>
        <dbReference type="ChEBI" id="CHEBI:57318"/>
        <dbReference type="ChEBI" id="CHEBI:58856"/>
        <dbReference type="EC" id="4.2.1.17"/>
    </reaction>
</comment>
<keyword evidence="3" id="KW-0443">Lipid metabolism</keyword>
<dbReference type="InterPro" id="IPR018376">
    <property type="entry name" value="Enoyl-CoA_hyd/isom_CS"/>
</dbReference>
<dbReference type="SUPFAM" id="SSF52096">
    <property type="entry name" value="ClpP/crotonase"/>
    <property type="match status" value="1"/>
</dbReference>
<comment type="function">
    <text evidence="1">Could possibly oxidize fatty acids using specific components.</text>
</comment>
<comment type="catalytic activity">
    <reaction evidence="5">
        <text>a 4-saturated-(3S)-3-hydroxyacyl-CoA = a (3E)-enoyl-CoA + H2O</text>
        <dbReference type="Rhea" id="RHEA:20724"/>
        <dbReference type="ChEBI" id="CHEBI:15377"/>
        <dbReference type="ChEBI" id="CHEBI:58521"/>
        <dbReference type="ChEBI" id="CHEBI:137480"/>
        <dbReference type="EC" id="4.2.1.17"/>
    </reaction>
</comment>
<dbReference type="Proteomes" id="UP001336020">
    <property type="component" value="Unassembled WGS sequence"/>
</dbReference>
<dbReference type="InterPro" id="IPR029045">
    <property type="entry name" value="ClpP/crotonase-like_dom_sf"/>
</dbReference>
<organism evidence="7 8">
    <name type="scientific">Rhodococcus artemisiae</name>
    <dbReference type="NCBI Taxonomy" id="714159"/>
    <lineage>
        <taxon>Bacteria</taxon>
        <taxon>Bacillati</taxon>
        <taxon>Actinomycetota</taxon>
        <taxon>Actinomycetes</taxon>
        <taxon>Mycobacteriales</taxon>
        <taxon>Nocardiaceae</taxon>
        <taxon>Rhodococcus</taxon>
    </lineage>
</organism>
<dbReference type="InterPro" id="IPR001753">
    <property type="entry name" value="Enoyl-CoA_hydra/iso"/>
</dbReference>
<evidence type="ECO:0000313" key="7">
    <source>
        <dbReference type="EMBL" id="MEE2059118.1"/>
    </source>
</evidence>
<evidence type="ECO:0000313" key="8">
    <source>
        <dbReference type="Proteomes" id="UP001336020"/>
    </source>
</evidence>
<protein>
    <submittedName>
        <fullName evidence="7">Enoyl-CoA hydratase/isomerase family protein</fullName>
    </submittedName>
</protein>
<keyword evidence="3" id="KW-0276">Fatty acid metabolism</keyword>
<evidence type="ECO:0000256" key="1">
    <source>
        <dbReference type="ARBA" id="ARBA00002994"/>
    </source>
</evidence>
<accession>A0ABU7LC53</accession>
<name>A0ABU7LC53_9NOCA</name>
<dbReference type="EMBL" id="JAUTXY010000007">
    <property type="protein sequence ID" value="MEE2059118.1"/>
    <property type="molecule type" value="Genomic_DNA"/>
</dbReference>